<gene>
    <name evidence="1" type="ORF">NW755_007350</name>
</gene>
<dbReference type="AlphaFoldDB" id="A0A9W8R7U8"/>
<organism evidence="1 2">
    <name type="scientific">Fusarium falciforme</name>
    <dbReference type="NCBI Taxonomy" id="195108"/>
    <lineage>
        <taxon>Eukaryota</taxon>
        <taxon>Fungi</taxon>
        <taxon>Dikarya</taxon>
        <taxon>Ascomycota</taxon>
        <taxon>Pezizomycotina</taxon>
        <taxon>Sordariomycetes</taxon>
        <taxon>Hypocreomycetidae</taxon>
        <taxon>Hypocreales</taxon>
        <taxon>Nectriaceae</taxon>
        <taxon>Fusarium</taxon>
        <taxon>Fusarium solani species complex</taxon>
    </lineage>
</organism>
<reference evidence="1" key="1">
    <citation type="submission" date="2022-09" db="EMBL/GenBank/DDBJ databases">
        <title>Fusarium specimens isolated from Avocado Roots.</title>
        <authorList>
            <person name="Stajich J."/>
            <person name="Roper C."/>
            <person name="Heimlech-Rivalta G."/>
        </authorList>
    </citation>
    <scope>NUCLEOTIDE SEQUENCE</scope>
    <source>
        <strain evidence="1">A02</strain>
    </source>
</reference>
<dbReference type="InterPro" id="IPR025444">
    <property type="entry name" value="Monooxy_af470"/>
</dbReference>
<dbReference type="OrthoDB" id="3202396at2759"/>
<evidence type="ECO:0000313" key="2">
    <source>
        <dbReference type="Proteomes" id="UP001152087"/>
    </source>
</evidence>
<evidence type="ECO:0008006" key="3">
    <source>
        <dbReference type="Google" id="ProtNLM"/>
    </source>
</evidence>
<sequence length="282" mass="31904">MNSEFRPKLAPTRKPLTYLAKVQTFIRQFIVKDSLKPHTTVLIGSILQLVLSTTLPFRWAVVPSAVVLLNSIITTILQVRSPKPNEYTADTVPGRATAQLPFRDGTFGNKPGASPVVVFNLGVQSNHPLGVAAPHFDKVGNYFRALHNDLTARRDELGMLSYSNWRGDERSSNNTLLLTYYFRDVESLNRFAHEELHRKAWDWINKEKPAHIGIFHETFCVPAHAYETIYLDCHPVLMGRATVKTKGEEETWMNSLVSADVPALKTQWARLSRDPKGNPREN</sequence>
<dbReference type="Pfam" id="PF13826">
    <property type="entry name" value="Monooxy_af470-like"/>
    <property type="match status" value="1"/>
</dbReference>
<dbReference type="Proteomes" id="UP001152087">
    <property type="component" value="Unassembled WGS sequence"/>
</dbReference>
<accession>A0A9W8R7U8</accession>
<evidence type="ECO:0000313" key="1">
    <source>
        <dbReference type="EMBL" id="KAJ4187257.1"/>
    </source>
</evidence>
<proteinExistence type="predicted"/>
<comment type="caution">
    <text evidence="1">The sequence shown here is derived from an EMBL/GenBank/DDBJ whole genome shotgun (WGS) entry which is preliminary data.</text>
</comment>
<dbReference type="EMBL" id="JAOQAV010000018">
    <property type="protein sequence ID" value="KAJ4187257.1"/>
    <property type="molecule type" value="Genomic_DNA"/>
</dbReference>
<protein>
    <recommendedName>
        <fullName evidence="3">Monooxygenase</fullName>
    </recommendedName>
</protein>
<name>A0A9W8R7U8_9HYPO</name>
<keyword evidence="2" id="KW-1185">Reference proteome</keyword>